<accession>A0A4S8M899</accession>
<dbReference type="InterPro" id="IPR004875">
    <property type="entry name" value="DDE_SF_endonuclease_dom"/>
</dbReference>
<evidence type="ECO:0000259" key="1">
    <source>
        <dbReference type="Pfam" id="PF03184"/>
    </source>
</evidence>
<dbReference type="PANTHER" id="PTHR19303">
    <property type="entry name" value="TRANSPOSON"/>
    <property type="match status" value="1"/>
</dbReference>
<gene>
    <name evidence="2" type="ORF">K435DRAFT_661158</name>
</gene>
<dbReference type="GO" id="GO:0005634">
    <property type="term" value="C:nucleus"/>
    <property type="evidence" value="ECO:0007669"/>
    <property type="project" value="TreeGrafter"/>
</dbReference>
<dbReference type="AlphaFoldDB" id="A0A4S8M899"/>
<name>A0A4S8M899_DENBC</name>
<dbReference type="EMBL" id="ML179138">
    <property type="protein sequence ID" value="THU98321.1"/>
    <property type="molecule type" value="Genomic_DNA"/>
</dbReference>
<dbReference type="PANTHER" id="PTHR19303:SF74">
    <property type="entry name" value="POGO TRANSPOSABLE ELEMENT WITH KRAB DOMAIN"/>
    <property type="match status" value="1"/>
</dbReference>
<dbReference type="Pfam" id="PF03184">
    <property type="entry name" value="DDE_1"/>
    <property type="match status" value="1"/>
</dbReference>
<evidence type="ECO:0000313" key="3">
    <source>
        <dbReference type="Proteomes" id="UP000297245"/>
    </source>
</evidence>
<dbReference type="OrthoDB" id="2668963at2759"/>
<feature type="non-terminal residue" evidence="2">
    <location>
        <position position="317"/>
    </location>
</feature>
<proteinExistence type="predicted"/>
<dbReference type="GO" id="GO:0003677">
    <property type="term" value="F:DNA binding"/>
    <property type="evidence" value="ECO:0007669"/>
    <property type="project" value="TreeGrafter"/>
</dbReference>
<protein>
    <submittedName>
        <fullName evidence="2">DDE-domain-containing protein</fullName>
    </submittedName>
</protein>
<keyword evidence="3" id="KW-1185">Reference proteome</keyword>
<dbReference type="InterPro" id="IPR050863">
    <property type="entry name" value="CenT-Element_Derived"/>
</dbReference>
<evidence type="ECO:0000313" key="2">
    <source>
        <dbReference type="EMBL" id="THU98321.1"/>
    </source>
</evidence>
<feature type="domain" description="DDE-1" evidence="1">
    <location>
        <begin position="114"/>
        <end position="278"/>
    </location>
</feature>
<reference evidence="2 3" key="1">
    <citation type="journal article" date="2019" name="Nat. Ecol. Evol.">
        <title>Megaphylogeny resolves global patterns of mushroom evolution.</title>
        <authorList>
            <person name="Varga T."/>
            <person name="Krizsan K."/>
            <person name="Foldi C."/>
            <person name="Dima B."/>
            <person name="Sanchez-Garcia M."/>
            <person name="Sanchez-Ramirez S."/>
            <person name="Szollosi G.J."/>
            <person name="Szarkandi J.G."/>
            <person name="Papp V."/>
            <person name="Albert L."/>
            <person name="Andreopoulos W."/>
            <person name="Angelini C."/>
            <person name="Antonin V."/>
            <person name="Barry K.W."/>
            <person name="Bougher N.L."/>
            <person name="Buchanan P."/>
            <person name="Buyck B."/>
            <person name="Bense V."/>
            <person name="Catcheside P."/>
            <person name="Chovatia M."/>
            <person name="Cooper J."/>
            <person name="Damon W."/>
            <person name="Desjardin D."/>
            <person name="Finy P."/>
            <person name="Geml J."/>
            <person name="Haridas S."/>
            <person name="Hughes K."/>
            <person name="Justo A."/>
            <person name="Karasinski D."/>
            <person name="Kautmanova I."/>
            <person name="Kiss B."/>
            <person name="Kocsube S."/>
            <person name="Kotiranta H."/>
            <person name="LaButti K.M."/>
            <person name="Lechner B.E."/>
            <person name="Liimatainen K."/>
            <person name="Lipzen A."/>
            <person name="Lukacs Z."/>
            <person name="Mihaltcheva S."/>
            <person name="Morgado L.N."/>
            <person name="Niskanen T."/>
            <person name="Noordeloos M.E."/>
            <person name="Ohm R.A."/>
            <person name="Ortiz-Santana B."/>
            <person name="Ovrebo C."/>
            <person name="Racz N."/>
            <person name="Riley R."/>
            <person name="Savchenko A."/>
            <person name="Shiryaev A."/>
            <person name="Soop K."/>
            <person name="Spirin V."/>
            <person name="Szebenyi C."/>
            <person name="Tomsovsky M."/>
            <person name="Tulloss R.E."/>
            <person name="Uehling J."/>
            <person name="Grigoriev I.V."/>
            <person name="Vagvolgyi C."/>
            <person name="Papp T."/>
            <person name="Martin F.M."/>
            <person name="Miettinen O."/>
            <person name="Hibbett D.S."/>
            <person name="Nagy L.G."/>
        </authorList>
    </citation>
    <scope>NUCLEOTIDE SEQUENCE [LARGE SCALE GENOMIC DNA]</scope>
    <source>
        <strain evidence="2 3">CBS 962.96</strain>
    </source>
</reference>
<dbReference type="Proteomes" id="UP000297245">
    <property type="component" value="Unassembled WGS sequence"/>
</dbReference>
<organism evidence="2 3">
    <name type="scientific">Dendrothele bispora (strain CBS 962.96)</name>
    <dbReference type="NCBI Taxonomy" id="1314807"/>
    <lineage>
        <taxon>Eukaryota</taxon>
        <taxon>Fungi</taxon>
        <taxon>Dikarya</taxon>
        <taxon>Basidiomycota</taxon>
        <taxon>Agaricomycotina</taxon>
        <taxon>Agaricomycetes</taxon>
        <taxon>Agaricomycetidae</taxon>
        <taxon>Agaricales</taxon>
        <taxon>Agaricales incertae sedis</taxon>
        <taxon>Dendrothele</taxon>
    </lineage>
</organism>
<sequence>MLLAREGENYTPLGKNWTARFLERHYTRLKTYWSNPLDHSRARAVNPITKEAYFDIVEAVLAGNGTPEDRIAPDLIYGADETGLQQGIGTTDRVIAEAGKSVQHQQRSGNRENITVLCTICADGTSLPPAVVFKGLGYQTSWEQENPLKASIGYSKKGYVDGEIGVLWIEIFDKATRTKANGRRRLLLVDGHVSHYTSGFLRYARQHGIEVVCYPSHSTHAYQGLDVVIFGVLKRRWTEVRDDYERRTGQPVRKETFLKLYGQAHIRAFTRENIVSAFRVTGIVPFDRNVISPAQMAPSLEHSSANSLPINLSSPVR</sequence>